<gene>
    <name evidence="1" type="ORF">TKK_013727</name>
</gene>
<dbReference type="EMBL" id="JBJJXI010000108">
    <property type="protein sequence ID" value="KAL3391828.1"/>
    <property type="molecule type" value="Genomic_DNA"/>
</dbReference>
<accession>A0ABD2WFU4</accession>
<evidence type="ECO:0008006" key="3">
    <source>
        <dbReference type="Google" id="ProtNLM"/>
    </source>
</evidence>
<comment type="caution">
    <text evidence="1">The sequence shown here is derived from an EMBL/GenBank/DDBJ whole genome shotgun (WGS) entry which is preliminary data.</text>
</comment>
<evidence type="ECO:0000313" key="1">
    <source>
        <dbReference type="EMBL" id="KAL3391828.1"/>
    </source>
</evidence>
<dbReference type="AlphaFoldDB" id="A0ABD2WFU4"/>
<dbReference type="SUPFAM" id="SSF56349">
    <property type="entry name" value="DNA breaking-rejoining enzymes"/>
    <property type="match status" value="1"/>
</dbReference>
<reference evidence="1 2" key="1">
    <citation type="journal article" date="2024" name="bioRxiv">
        <title>A reference genome for Trichogramma kaykai: A tiny desert-dwelling parasitoid wasp with competing sex-ratio distorters.</title>
        <authorList>
            <person name="Culotta J."/>
            <person name="Lindsey A.R."/>
        </authorList>
    </citation>
    <scope>NUCLEOTIDE SEQUENCE [LARGE SCALE GENOMIC DNA]</scope>
    <source>
        <strain evidence="1 2">KSX58</strain>
    </source>
</reference>
<sequence length="180" mass="21427">MDLSSNEENIDPEEIIEKEKQMIIGNLMPVKSCAQYEKVYNSFIQWKEKNNAQVINEDVLLMYFKELSEKWKPTTLWSHWSKLRTLKNSISMNNYHYLKTFVKQQSKGYQPKKSLILSWQYIEKFINISDHHIYFHNKVMLIFGVFGALRCQEIINIMTDDVIDAIDSLFFLTLGKFQLK</sequence>
<keyword evidence="2" id="KW-1185">Reference proteome</keyword>
<name>A0ABD2WFU4_9HYME</name>
<evidence type="ECO:0000313" key="2">
    <source>
        <dbReference type="Proteomes" id="UP001627154"/>
    </source>
</evidence>
<protein>
    <recommendedName>
        <fullName evidence="3">Integrase SAM-like N-terminal domain-containing protein</fullName>
    </recommendedName>
</protein>
<proteinExistence type="predicted"/>
<dbReference type="Proteomes" id="UP001627154">
    <property type="component" value="Unassembled WGS sequence"/>
</dbReference>
<dbReference type="InterPro" id="IPR011010">
    <property type="entry name" value="DNA_brk_join_enz"/>
</dbReference>
<organism evidence="1 2">
    <name type="scientific">Trichogramma kaykai</name>
    <dbReference type="NCBI Taxonomy" id="54128"/>
    <lineage>
        <taxon>Eukaryota</taxon>
        <taxon>Metazoa</taxon>
        <taxon>Ecdysozoa</taxon>
        <taxon>Arthropoda</taxon>
        <taxon>Hexapoda</taxon>
        <taxon>Insecta</taxon>
        <taxon>Pterygota</taxon>
        <taxon>Neoptera</taxon>
        <taxon>Endopterygota</taxon>
        <taxon>Hymenoptera</taxon>
        <taxon>Apocrita</taxon>
        <taxon>Proctotrupomorpha</taxon>
        <taxon>Chalcidoidea</taxon>
        <taxon>Trichogrammatidae</taxon>
        <taxon>Trichogramma</taxon>
    </lineage>
</organism>